<dbReference type="GeneID" id="5773165"/>
<dbReference type="SUPFAM" id="SSF54631">
    <property type="entry name" value="CBS-domain pair"/>
    <property type="match status" value="2"/>
</dbReference>
<feature type="domain" description="CBS" evidence="3">
    <location>
        <begin position="7"/>
        <end position="62"/>
    </location>
</feature>
<dbReference type="AlphaFoldDB" id="A9A1I8"/>
<dbReference type="CDD" id="cd02205">
    <property type="entry name" value="CBS_pair_SF"/>
    <property type="match status" value="2"/>
</dbReference>
<dbReference type="InterPro" id="IPR051462">
    <property type="entry name" value="CBS_domain-containing"/>
</dbReference>
<evidence type="ECO:0000256" key="1">
    <source>
        <dbReference type="ARBA" id="ARBA00022737"/>
    </source>
</evidence>
<gene>
    <name evidence="4" type="ordered locus">Nmar_1271</name>
</gene>
<sequence>MSELVSISQKPITSDSNESLDKIITKMLKDNISRIVLTQGNSPVGIITEKDIGLFLLTDDTERNLADIPASQIMNNFTSVNESMSVEKCVELMLEQNIGSLGVSSSQNELVGIITKTDIAKYYSQNYVGKHTVGDIMTISYIAANSDDYLKDVVQKMVEEKISRIFLKNKENDPEGILTFRDLFHVALEKGNTDAVLDNADDAISVVFTRKGFLSDSGFGATTMAKDVMTKSFETIDFEEELTVACKVMAQNKINGLGVKINGKLGGVLSKTDTLKAIYVDNHSK</sequence>
<proteinExistence type="predicted"/>
<evidence type="ECO:0000259" key="3">
    <source>
        <dbReference type="PROSITE" id="PS51371"/>
    </source>
</evidence>
<dbReference type="Gene3D" id="3.10.580.10">
    <property type="entry name" value="CBS-domain"/>
    <property type="match status" value="3"/>
</dbReference>
<keyword evidence="5" id="KW-1185">Reference proteome</keyword>
<dbReference type="EnsemblBacteria" id="ABX13167">
    <property type="protein sequence ID" value="ABX13167"/>
    <property type="gene ID" value="Nmar_1271"/>
</dbReference>
<evidence type="ECO:0000313" key="4">
    <source>
        <dbReference type="EMBL" id="ABX13167.1"/>
    </source>
</evidence>
<protein>
    <submittedName>
        <fullName evidence="4">Signal transduction protein with CBS domains</fullName>
    </submittedName>
</protein>
<keyword evidence="1" id="KW-0677">Repeat</keyword>
<keyword evidence="2" id="KW-0129">CBS domain</keyword>
<dbReference type="PhylomeDB" id="A9A1I8"/>
<dbReference type="Proteomes" id="UP000000792">
    <property type="component" value="Chromosome"/>
</dbReference>
<organism evidence="4 5">
    <name type="scientific">Nitrosopumilus maritimus (strain SCM1)</name>
    <dbReference type="NCBI Taxonomy" id="436308"/>
    <lineage>
        <taxon>Archaea</taxon>
        <taxon>Nitrososphaerota</taxon>
        <taxon>Nitrososphaeria</taxon>
        <taxon>Nitrosopumilales</taxon>
        <taxon>Nitrosopumilaceae</taxon>
        <taxon>Nitrosopumilus</taxon>
    </lineage>
</organism>
<feature type="domain" description="CBS" evidence="3">
    <location>
        <begin position="137"/>
        <end position="195"/>
    </location>
</feature>
<dbReference type="PANTHER" id="PTHR48108:SF26">
    <property type="entry name" value="CBS DOMAIN-CONTAINING PROTEIN DDB_G0289609"/>
    <property type="match status" value="1"/>
</dbReference>
<dbReference type="PROSITE" id="PS51371">
    <property type="entry name" value="CBS"/>
    <property type="match status" value="3"/>
</dbReference>
<dbReference type="InterPro" id="IPR000644">
    <property type="entry name" value="CBS_dom"/>
</dbReference>
<evidence type="ECO:0000256" key="2">
    <source>
        <dbReference type="PROSITE-ProRule" id="PRU00703"/>
    </source>
</evidence>
<dbReference type="STRING" id="436308.Nmar_1271"/>
<dbReference type="InterPro" id="IPR046342">
    <property type="entry name" value="CBS_dom_sf"/>
</dbReference>
<dbReference type="EMBL" id="CP000866">
    <property type="protein sequence ID" value="ABX13167.1"/>
    <property type="molecule type" value="Genomic_DNA"/>
</dbReference>
<dbReference type="HOGENOM" id="CLU_076812_3_0_2"/>
<accession>A9A1I8</accession>
<dbReference type="KEGG" id="nmr:Nmar_1271"/>
<dbReference type="eggNOG" id="arCOG00600">
    <property type="taxonomic scope" value="Archaea"/>
</dbReference>
<name>A9A1I8_NITMS</name>
<dbReference type="OrthoDB" id="43333at2157"/>
<reference evidence="4 5" key="1">
    <citation type="journal article" date="2010" name="Proc. Natl. Acad. Sci. U.S.A.">
        <title>Nitrosopumilus maritimus genome reveals unique mechanisms for nitrification and autotrophy in globally distributed marine crenarchaea.</title>
        <authorList>
            <person name="Walker C.B."/>
            <person name="de la Torre J.R."/>
            <person name="Klotz M.G."/>
            <person name="Urakawa H."/>
            <person name="Pinel N."/>
            <person name="Arp D.J."/>
            <person name="Brochier-Armanet C."/>
            <person name="Chain P.S."/>
            <person name="Chan P.P."/>
            <person name="Gollabgir A."/>
            <person name="Hemp J."/>
            <person name="Hugler M."/>
            <person name="Karr E.A."/>
            <person name="Konneke M."/>
            <person name="Shin M."/>
            <person name="Lawton T.J."/>
            <person name="Lowe T."/>
            <person name="Martens-Habbena W."/>
            <person name="Sayavedra-Soto L.A."/>
            <person name="Lang D."/>
            <person name="Sievert S.M."/>
            <person name="Rosenzweig A.C."/>
            <person name="Manning G."/>
            <person name="Stahl D.A."/>
        </authorList>
    </citation>
    <scope>NUCLEOTIDE SEQUENCE [LARGE SCALE GENOMIC DNA]</scope>
    <source>
        <strain evidence="4 5">SCM1</strain>
    </source>
</reference>
<dbReference type="PANTHER" id="PTHR48108">
    <property type="entry name" value="CBS DOMAIN-CONTAINING PROTEIN CBSX2, CHLOROPLASTIC"/>
    <property type="match status" value="1"/>
</dbReference>
<dbReference type="InParanoid" id="A9A1I8"/>
<evidence type="ECO:0000313" key="5">
    <source>
        <dbReference type="Proteomes" id="UP000000792"/>
    </source>
</evidence>
<feature type="domain" description="CBS" evidence="3">
    <location>
        <begin position="73"/>
        <end position="133"/>
    </location>
</feature>
<dbReference type="Pfam" id="PF00571">
    <property type="entry name" value="CBS"/>
    <property type="match status" value="4"/>
</dbReference>
<dbReference type="SMART" id="SM00116">
    <property type="entry name" value="CBS"/>
    <property type="match status" value="4"/>
</dbReference>
<dbReference type="RefSeq" id="WP_012215654.1">
    <property type="nucleotide sequence ID" value="NC_010085.1"/>
</dbReference>